<keyword evidence="4" id="KW-1185">Reference proteome</keyword>
<evidence type="ECO:0000313" key="3">
    <source>
        <dbReference type="EMBL" id="RPB06417.1"/>
    </source>
</evidence>
<proteinExistence type="predicted"/>
<dbReference type="InParanoid" id="A0A3N4K791"/>
<dbReference type="AlphaFoldDB" id="A0A3N4K791"/>
<feature type="compositionally biased region" description="Polar residues" evidence="2">
    <location>
        <begin position="177"/>
        <end position="193"/>
    </location>
</feature>
<evidence type="ECO:0000313" key="4">
    <source>
        <dbReference type="Proteomes" id="UP000277580"/>
    </source>
</evidence>
<protein>
    <submittedName>
        <fullName evidence="3">Uncharacterized protein</fullName>
    </submittedName>
</protein>
<keyword evidence="1" id="KW-0175">Coiled coil</keyword>
<reference evidence="3 4" key="1">
    <citation type="journal article" date="2018" name="Nat. Ecol. Evol.">
        <title>Pezizomycetes genomes reveal the molecular basis of ectomycorrhizal truffle lifestyle.</title>
        <authorList>
            <person name="Murat C."/>
            <person name="Payen T."/>
            <person name="Noel B."/>
            <person name="Kuo A."/>
            <person name="Morin E."/>
            <person name="Chen J."/>
            <person name="Kohler A."/>
            <person name="Krizsan K."/>
            <person name="Balestrini R."/>
            <person name="Da Silva C."/>
            <person name="Montanini B."/>
            <person name="Hainaut M."/>
            <person name="Levati E."/>
            <person name="Barry K.W."/>
            <person name="Belfiori B."/>
            <person name="Cichocki N."/>
            <person name="Clum A."/>
            <person name="Dockter R.B."/>
            <person name="Fauchery L."/>
            <person name="Guy J."/>
            <person name="Iotti M."/>
            <person name="Le Tacon F."/>
            <person name="Lindquist E.A."/>
            <person name="Lipzen A."/>
            <person name="Malagnac F."/>
            <person name="Mello A."/>
            <person name="Molinier V."/>
            <person name="Miyauchi S."/>
            <person name="Poulain J."/>
            <person name="Riccioni C."/>
            <person name="Rubini A."/>
            <person name="Sitrit Y."/>
            <person name="Splivallo R."/>
            <person name="Traeger S."/>
            <person name="Wang M."/>
            <person name="Zifcakova L."/>
            <person name="Wipf D."/>
            <person name="Zambonelli A."/>
            <person name="Paolocci F."/>
            <person name="Nowrousian M."/>
            <person name="Ottonello S."/>
            <person name="Baldrian P."/>
            <person name="Spatafora J.W."/>
            <person name="Henrissat B."/>
            <person name="Nagy L.G."/>
            <person name="Aury J.M."/>
            <person name="Wincker P."/>
            <person name="Grigoriev I.V."/>
            <person name="Bonfante P."/>
            <person name="Martin F.M."/>
        </authorList>
    </citation>
    <scope>NUCLEOTIDE SEQUENCE [LARGE SCALE GENOMIC DNA]</scope>
    <source>
        <strain evidence="3 4">CCBAS932</strain>
    </source>
</reference>
<dbReference type="Proteomes" id="UP000277580">
    <property type="component" value="Unassembled WGS sequence"/>
</dbReference>
<dbReference type="EMBL" id="ML119366">
    <property type="protein sequence ID" value="RPB06417.1"/>
    <property type="molecule type" value="Genomic_DNA"/>
</dbReference>
<accession>A0A3N4K791</accession>
<feature type="compositionally biased region" description="Basic and acidic residues" evidence="2">
    <location>
        <begin position="164"/>
        <end position="176"/>
    </location>
</feature>
<feature type="region of interest" description="Disordered" evidence="2">
    <location>
        <begin position="164"/>
        <end position="200"/>
    </location>
</feature>
<name>A0A3N4K791_9PEZI</name>
<dbReference type="OrthoDB" id="10479178at2759"/>
<sequence>MSSPETPPIIASGLITACTTHIRELSKLSCKSIKNDYRTPLCHEFGRFRLWTRAFDNTPPADGNILEEVLEDAIYLKEPIVLLLASFASCLLDDCLRKVGNDYTRTLLRLSLSEVAKAYPQLDSKLKREWKTQDAAIGELRECIDALFDILSTLDKVMEEMKEDETTGVRHMERPITRTNAPQPSEHTTSPETSPFGKGQEIPEGLGFEYPLTMVGGGALAEGESAAMTGSLERQASSDRWCSSSISGDMEDQEALEKAFWEEKPAPPSDVMGKHWEIYQQYIRDRFPHAIEQLDIEGFSKGNVDCYDRLVRLDEDRGKEREEKKEEQKEELKEEKLVFENVGQSAHLPPVLEESEMHIQTAQDMLEGMKDLPTAGVATTFKDSGLGSSAPHSLPPVSIHTPDPLPAIIIPQPTVPHAYTFLAPPPSVSGLTHSTICSVSSEPGKRRLLPRVPEHSRYGTGFECTFCGLNQRPTTQGHTWRYGPIFP</sequence>
<evidence type="ECO:0000256" key="1">
    <source>
        <dbReference type="SAM" id="Coils"/>
    </source>
</evidence>
<evidence type="ECO:0000256" key="2">
    <source>
        <dbReference type="SAM" id="MobiDB-lite"/>
    </source>
</evidence>
<organism evidence="3 4">
    <name type="scientific">Morchella conica CCBAS932</name>
    <dbReference type="NCBI Taxonomy" id="1392247"/>
    <lineage>
        <taxon>Eukaryota</taxon>
        <taxon>Fungi</taxon>
        <taxon>Dikarya</taxon>
        <taxon>Ascomycota</taxon>
        <taxon>Pezizomycotina</taxon>
        <taxon>Pezizomycetes</taxon>
        <taxon>Pezizales</taxon>
        <taxon>Morchellaceae</taxon>
        <taxon>Morchella</taxon>
    </lineage>
</organism>
<gene>
    <name evidence="3" type="ORF">P167DRAFT_172643</name>
</gene>
<feature type="coiled-coil region" evidence="1">
    <location>
        <begin position="310"/>
        <end position="342"/>
    </location>
</feature>